<dbReference type="Gene3D" id="3.40.50.720">
    <property type="entry name" value="NAD(P)-binding Rossmann-like Domain"/>
    <property type="match status" value="1"/>
</dbReference>
<dbReference type="PANTHER" id="PTHR43692">
    <property type="entry name" value="UDP-N-ACETYLMURAMOYLALANINE--D-GLUTAMATE LIGASE"/>
    <property type="match status" value="1"/>
</dbReference>
<keyword evidence="5 7" id="KW-0547">Nucleotide-binding</keyword>
<comment type="similarity">
    <text evidence="7">Belongs to the MurCDEF family.</text>
</comment>
<evidence type="ECO:0000256" key="6">
    <source>
        <dbReference type="ARBA" id="ARBA00022840"/>
    </source>
</evidence>
<comment type="pathway">
    <text evidence="2 7 8">Cell wall biogenesis; peptidoglycan biosynthesis.</text>
</comment>
<dbReference type="Pfam" id="PF08245">
    <property type="entry name" value="Mur_ligase_M"/>
    <property type="match status" value="1"/>
</dbReference>
<evidence type="ECO:0000256" key="3">
    <source>
        <dbReference type="ARBA" id="ARBA00022490"/>
    </source>
</evidence>
<dbReference type="InterPro" id="IPR004101">
    <property type="entry name" value="Mur_ligase_C"/>
</dbReference>
<evidence type="ECO:0000256" key="5">
    <source>
        <dbReference type="ARBA" id="ARBA00022741"/>
    </source>
</evidence>
<dbReference type="Gene3D" id="3.90.190.20">
    <property type="entry name" value="Mur ligase, C-terminal domain"/>
    <property type="match status" value="1"/>
</dbReference>
<evidence type="ECO:0000259" key="9">
    <source>
        <dbReference type="Pfam" id="PF02875"/>
    </source>
</evidence>
<sequence>MENNGTKRIVVLGGGESGVGAAILAKVKGFDVFLSDKGKIGDSYADMLRTWEIPFEQGRHTEEMILNADEVIKSPGIPLTAPMVRKIAGKGIHIISEIEFAGRYDSARKICITGSNGKTTTTSLIYYLLQQAGLDVGLGGNIGKSYAYQVATSHHDIYVLEISSFQLDNMYDFKADIAIITNITPDHLDRYDHDMENYVKAKFRITRNMDKEDCFIFCSDDEITINHLSRIVLKAQMLPFSQKHEEQQGAFIRDERMIVKYHESECDIYLQELALGGKHNVYNSMAAAIAAKVMDIDNEVIRKSLSSFQAVEHRLEKVMSIRDVLYINDSKATNVDAAWYALECQTRPVVWIVGGTDKGNDYTPLIPLAKEKVKAMICLGLDNRKFHESFGNAVPEIHDVTSAEEAVKLASGIASPGDVVLLSPCCASFDLFKNYEDRGRRFKEAVRNL</sequence>
<keyword evidence="4 7" id="KW-0436">Ligase</keyword>
<dbReference type="EMBL" id="JADIMH010000012">
    <property type="protein sequence ID" value="MBO8466603.1"/>
    <property type="molecule type" value="Genomic_DNA"/>
</dbReference>
<evidence type="ECO:0000256" key="7">
    <source>
        <dbReference type="HAMAP-Rule" id="MF_00639"/>
    </source>
</evidence>
<dbReference type="GO" id="GO:0005524">
    <property type="term" value="F:ATP binding"/>
    <property type="evidence" value="ECO:0007669"/>
    <property type="project" value="UniProtKB-UniRule"/>
</dbReference>
<keyword evidence="6 7" id="KW-0067">ATP-binding</keyword>
<dbReference type="GO" id="GO:0071555">
    <property type="term" value="P:cell wall organization"/>
    <property type="evidence" value="ECO:0007669"/>
    <property type="project" value="UniProtKB-KW"/>
</dbReference>
<organism evidence="11 12">
    <name type="scientific">Candidatus Cryptobacteroides faecipullorum</name>
    <dbReference type="NCBI Taxonomy" id="2840764"/>
    <lineage>
        <taxon>Bacteria</taxon>
        <taxon>Pseudomonadati</taxon>
        <taxon>Bacteroidota</taxon>
        <taxon>Bacteroidia</taxon>
        <taxon>Bacteroidales</taxon>
        <taxon>Candidatus Cryptobacteroides</taxon>
    </lineage>
</organism>
<dbReference type="SUPFAM" id="SSF51984">
    <property type="entry name" value="MurCD N-terminal domain"/>
    <property type="match status" value="1"/>
</dbReference>
<dbReference type="SUPFAM" id="SSF53623">
    <property type="entry name" value="MurD-like peptide ligases, catalytic domain"/>
    <property type="match status" value="1"/>
</dbReference>
<dbReference type="Gene3D" id="3.40.1190.10">
    <property type="entry name" value="Mur-like, catalytic domain"/>
    <property type="match status" value="1"/>
</dbReference>
<dbReference type="EC" id="6.3.2.9" evidence="7 8"/>
<evidence type="ECO:0000256" key="2">
    <source>
        <dbReference type="ARBA" id="ARBA00004752"/>
    </source>
</evidence>
<evidence type="ECO:0000313" key="12">
    <source>
        <dbReference type="Proteomes" id="UP000823660"/>
    </source>
</evidence>
<keyword evidence="7 8" id="KW-0132">Cell division</keyword>
<keyword evidence="7 8" id="KW-0131">Cell cycle</keyword>
<reference evidence="11" key="2">
    <citation type="journal article" date="2021" name="PeerJ">
        <title>Extensive microbial diversity within the chicken gut microbiome revealed by metagenomics and culture.</title>
        <authorList>
            <person name="Gilroy R."/>
            <person name="Ravi A."/>
            <person name="Getino M."/>
            <person name="Pursley I."/>
            <person name="Horton D.L."/>
            <person name="Alikhan N.F."/>
            <person name="Baker D."/>
            <person name="Gharbi K."/>
            <person name="Hall N."/>
            <person name="Watson M."/>
            <person name="Adriaenssens E.M."/>
            <person name="Foster-Nyarko E."/>
            <person name="Jarju S."/>
            <person name="Secka A."/>
            <person name="Antonio M."/>
            <person name="Oren A."/>
            <person name="Chaudhuri R.R."/>
            <person name="La Ragione R."/>
            <person name="Hildebrand F."/>
            <person name="Pallen M.J."/>
        </authorList>
    </citation>
    <scope>NUCLEOTIDE SEQUENCE</scope>
    <source>
        <strain evidence="11">B1-15692</strain>
    </source>
</reference>
<keyword evidence="7 8" id="KW-0573">Peptidoglycan synthesis</keyword>
<dbReference type="InterPro" id="IPR005762">
    <property type="entry name" value="MurD"/>
</dbReference>
<comment type="catalytic activity">
    <reaction evidence="7 8">
        <text>UDP-N-acetyl-alpha-D-muramoyl-L-alanine + D-glutamate + ATP = UDP-N-acetyl-alpha-D-muramoyl-L-alanyl-D-glutamate + ADP + phosphate + H(+)</text>
        <dbReference type="Rhea" id="RHEA:16429"/>
        <dbReference type="ChEBI" id="CHEBI:15378"/>
        <dbReference type="ChEBI" id="CHEBI:29986"/>
        <dbReference type="ChEBI" id="CHEBI:30616"/>
        <dbReference type="ChEBI" id="CHEBI:43474"/>
        <dbReference type="ChEBI" id="CHEBI:83898"/>
        <dbReference type="ChEBI" id="CHEBI:83900"/>
        <dbReference type="ChEBI" id="CHEBI:456216"/>
        <dbReference type="EC" id="6.3.2.9"/>
    </reaction>
</comment>
<dbReference type="InterPro" id="IPR036565">
    <property type="entry name" value="Mur-like_cat_sf"/>
</dbReference>
<comment type="function">
    <text evidence="7 8">Cell wall formation. Catalyzes the addition of glutamate to the nucleotide precursor UDP-N-acetylmuramoyl-L-alanine (UMA).</text>
</comment>
<protein>
    <recommendedName>
        <fullName evidence="7 8">UDP-N-acetylmuramoylalanine--D-glutamate ligase</fullName>
        <ecNumber evidence="7 8">6.3.2.9</ecNumber>
    </recommendedName>
    <alternativeName>
        <fullName evidence="7">D-glutamic acid-adding enzyme</fullName>
    </alternativeName>
    <alternativeName>
        <fullName evidence="7">UDP-N-acetylmuramoyl-L-alanyl-D-glutamate synthetase</fullName>
    </alternativeName>
</protein>
<dbReference type="Pfam" id="PF02875">
    <property type="entry name" value="Mur_ligase_C"/>
    <property type="match status" value="1"/>
</dbReference>
<dbReference type="GO" id="GO:0008360">
    <property type="term" value="P:regulation of cell shape"/>
    <property type="evidence" value="ECO:0007669"/>
    <property type="project" value="UniProtKB-KW"/>
</dbReference>
<dbReference type="GO" id="GO:0051301">
    <property type="term" value="P:cell division"/>
    <property type="evidence" value="ECO:0007669"/>
    <property type="project" value="UniProtKB-KW"/>
</dbReference>
<evidence type="ECO:0000259" key="10">
    <source>
        <dbReference type="Pfam" id="PF08245"/>
    </source>
</evidence>
<keyword evidence="7 8" id="KW-0961">Cell wall biogenesis/degradation</keyword>
<comment type="caution">
    <text evidence="11">The sequence shown here is derived from an EMBL/GenBank/DDBJ whole genome shotgun (WGS) entry which is preliminary data.</text>
</comment>
<name>A0A9D9I7K2_9BACT</name>
<evidence type="ECO:0000256" key="1">
    <source>
        <dbReference type="ARBA" id="ARBA00004496"/>
    </source>
</evidence>
<comment type="subcellular location">
    <subcellularLocation>
        <location evidence="1 7 8">Cytoplasm</location>
    </subcellularLocation>
</comment>
<keyword evidence="7 8" id="KW-0133">Cell shape</keyword>
<dbReference type="GO" id="GO:0009252">
    <property type="term" value="P:peptidoglycan biosynthetic process"/>
    <property type="evidence" value="ECO:0007669"/>
    <property type="project" value="UniProtKB-UniRule"/>
</dbReference>
<evidence type="ECO:0000256" key="4">
    <source>
        <dbReference type="ARBA" id="ARBA00022598"/>
    </source>
</evidence>
<gene>
    <name evidence="7 11" type="primary">murD</name>
    <name evidence="11" type="ORF">IAB99_02410</name>
</gene>
<dbReference type="NCBIfam" id="TIGR01087">
    <property type="entry name" value="murD"/>
    <property type="match status" value="1"/>
</dbReference>
<dbReference type="InterPro" id="IPR013221">
    <property type="entry name" value="Mur_ligase_cen"/>
</dbReference>
<dbReference type="Pfam" id="PF21799">
    <property type="entry name" value="MurD-like_N"/>
    <property type="match status" value="1"/>
</dbReference>
<reference evidence="11" key="1">
    <citation type="submission" date="2020-10" db="EMBL/GenBank/DDBJ databases">
        <authorList>
            <person name="Gilroy R."/>
        </authorList>
    </citation>
    <scope>NUCLEOTIDE SEQUENCE</scope>
    <source>
        <strain evidence="11">B1-15692</strain>
    </source>
</reference>
<keyword evidence="3 7" id="KW-0963">Cytoplasm</keyword>
<dbReference type="InterPro" id="IPR036615">
    <property type="entry name" value="Mur_ligase_C_dom_sf"/>
</dbReference>
<dbReference type="HAMAP" id="MF_00639">
    <property type="entry name" value="MurD"/>
    <property type="match status" value="1"/>
</dbReference>
<dbReference type="GO" id="GO:0008764">
    <property type="term" value="F:UDP-N-acetylmuramoylalanine-D-glutamate ligase activity"/>
    <property type="evidence" value="ECO:0007669"/>
    <property type="project" value="UniProtKB-UniRule"/>
</dbReference>
<accession>A0A9D9I7K2</accession>
<dbReference type="Proteomes" id="UP000823660">
    <property type="component" value="Unassembled WGS sequence"/>
</dbReference>
<feature type="binding site" evidence="7">
    <location>
        <begin position="114"/>
        <end position="120"/>
    </location>
    <ligand>
        <name>ATP</name>
        <dbReference type="ChEBI" id="CHEBI:30616"/>
    </ligand>
</feature>
<dbReference type="PANTHER" id="PTHR43692:SF1">
    <property type="entry name" value="UDP-N-ACETYLMURAMOYLALANINE--D-GLUTAMATE LIGASE"/>
    <property type="match status" value="1"/>
</dbReference>
<dbReference type="AlphaFoldDB" id="A0A9D9I7K2"/>
<feature type="domain" description="Mur ligase central" evidence="10">
    <location>
        <begin position="112"/>
        <end position="291"/>
    </location>
</feature>
<feature type="domain" description="Mur ligase C-terminal" evidence="9">
    <location>
        <begin position="313"/>
        <end position="425"/>
    </location>
</feature>
<evidence type="ECO:0000256" key="8">
    <source>
        <dbReference type="RuleBase" id="RU003664"/>
    </source>
</evidence>
<proteinExistence type="inferred from homology"/>
<dbReference type="GO" id="GO:0005737">
    <property type="term" value="C:cytoplasm"/>
    <property type="evidence" value="ECO:0007669"/>
    <property type="project" value="UniProtKB-SubCell"/>
</dbReference>
<evidence type="ECO:0000313" key="11">
    <source>
        <dbReference type="EMBL" id="MBO8466603.1"/>
    </source>
</evidence>
<dbReference type="SUPFAM" id="SSF53244">
    <property type="entry name" value="MurD-like peptide ligases, peptide-binding domain"/>
    <property type="match status" value="1"/>
</dbReference>